<reference evidence="12 13" key="1">
    <citation type="journal article" date="2023" name="J. Phycol.">
        <title>Chrysosporum ovalisporum is synonymous with the true-branching cyanobacterium Umezakia natans (Nostocales/Aphanizomenonaceae).</title>
        <authorList>
            <person name="McGregor G.B."/>
            <person name="Sendall B.C."/>
            <person name="Niiyama Y."/>
            <person name="Tuji A."/>
            <person name="Willis A."/>
        </authorList>
    </citation>
    <scope>NUCLEOTIDE SEQUENCE [LARGE SCALE GENOMIC DNA]</scope>
    <source>
        <strain evidence="12 13">ANA360D</strain>
    </source>
</reference>
<evidence type="ECO:0000259" key="11">
    <source>
        <dbReference type="PROSITE" id="PS52029"/>
    </source>
</evidence>
<dbReference type="GO" id="GO:0016757">
    <property type="term" value="F:glycosyltransferase activity"/>
    <property type="evidence" value="ECO:0007669"/>
    <property type="project" value="UniProtKB-KW"/>
</dbReference>
<evidence type="ECO:0000256" key="10">
    <source>
        <dbReference type="SAM" id="MobiDB-lite"/>
    </source>
</evidence>
<keyword evidence="5" id="KW-0378">Hydrolase</keyword>
<feature type="region of interest" description="Disordered" evidence="10">
    <location>
        <begin position="42"/>
        <end position="70"/>
    </location>
</feature>
<feature type="domain" description="L,D-TPase catalytic" evidence="11">
    <location>
        <begin position="98"/>
        <end position="223"/>
    </location>
</feature>
<evidence type="ECO:0000256" key="1">
    <source>
        <dbReference type="ARBA" id="ARBA00004752"/>
    </source>
</evidence>
<dbReference type="Gene3D" id="2.40.440.10">
    <property type="entry name" value="L,D-transpeptidase catalytic domain-like"/>
    <property type="match status" value="1"/>
</dbReference>
<keyword evidence="6 9" id="KW-0133">Cell shape</keyword>
<gene>
    <name evidence="12" type="ORF">NWP17_13850</name>
</gene>
<dbReference type="CDD" id="cd16913">
    <property type="entry name" value="YkuD_like"/>
    <property type="match status" value="1"/>
</dbReference>
<evidence type="ECO:0000256" key="6">
    <source>
        <dbReference type="ARBA" id="ARBA00022960"/>
    </source>
</evidence>
<accession>A0AA43GTR7</accession>
<evidence type="ECO:0000313" key="13">
    <source>
        <dbReference type="Proteomes" id="UP001159387"/>
    </source>
</evidence>
<dbReference type="GO" id="GO:0018104">
    <property type="term" value="P:peptidoglycan-protein cross-linking"/>
    <property type="evidence" value="ECO:0007669"/>
    <property type="project" value="TreeGrafter"/>
</dbReference>
<dbReference type="GO" id="GO:0071555">
    <property type="term" value="P:cell wall organization"/>
    <property type="evidence" value="ECO:0007669"/>
    <property type="project" value="UniProtKB-UniRule"/>
</dbReference>
<dbReference type="InterPro" id="IPR050979">
    <property type="entry name" value="LD-transpeptidase"/>
</dbReference>
<feature type="active site" description="Proton donor/acceptor" evidence="9">
    <location>
        <position position="183"/>
    </location>
</feature>
<evidence type="ECO:0000256" key="8">
    <source>
        <dbReference type="ARBA" id="ARBA00023316"/>
    </source>
</evidence>
<evidence type="ECO:0000256" key="4">
    <source>
        <dbReference type="ARBA" id="ARBA00022679"/>
    </source>
</evidence>
<dbReference type="PROSITE" id="PS52029">
    <property type="entry name" value="LD_TPASE"/>
    <property type="match status" value="1"/>
</dbReference>
<keyword evidence="3" id="KW-0328">Glycosyltransferase</keyword>
<dbReference type="PANTHER" id="PTHR30582:SF24">
    <property type="entry name" value="L,D-TRANSPEPTIDASE ERFK_SRFK-RELATED"/>
    <property type="match status" value="1"/>
</dbReference>
<dbReference type="InterPro" id="IPR038063">
    <property type="entry name" value="Transpep_catalytic_dom"/>
</dbReference>
<dbReference type="GO" id="GO:0005576">
    <property type="term" value="C:extracellular region"/>
    <property type="evidence" value="ECO:0007669"/>
    <property type="project" value="TreeGrafter"/>
</dbReference>
<protein>
    <submittedName>
        <fullName evidence="12">L,D-transpeptidase</fullName>
    </submittedName>
</protein>
<feature type="compositionally biased region" description="Low complexity" evidence="10">
    <location>
        <begin position="42"/>
        <end position="54"/>
    </location>
</feature>
<feature type="active site" description="Nucleophile" evidence="9">
    <location>
        <position position="199"/>
    </location>
</feature>
<evidence type="ECO:0000256" key="3">
    <source>
        <dbReference type="ARBA" id="ARBA00022676"/>
    </source>
</evidence>
<proteinExistence type="inferred from homology"/>
<dbReference type="Pfam" id="PF03734">
    <property type="entry name" value="YkuD"/>
    <property type="match status" value="1"/>
</dbReference>
<dbReference type="AlphaFoldDB" id="A0AA43GTR7"/>
<keyword evidence="8 9" id="KW-0961">Cell wall biogenesis/degradation</keyword>
<evidence type="ECO:0000256" key="2">
    <source>
        <dbReference type="ARBA" id="ARBA00005992"/>
    </source>
</evidence>
<dbReference type="GO" id="GO:0071972">
    <property type="term" value="F:peptidoglycan L,D-transpeptidase activity"/>
    <property type="evidence" value="ECO:0007669"/>
    <property type="project" value="TreeGrafter"/>
</dbReference>
<evidence type="ECO:0000313" key="12">
    <source>
        <dbReference type="EMBL" id="MDH6061508.1"/>
    </source>
</evidence>
<sequence length="224" mass="24748">MAMVKNQSVARIFMFLCFGTAILSLAVHWRISRSQGQFDEAASAAASPQSMADSPSKRAIQPTGHQSGSIQLSPRMRSLFLGRRRNSPALSSAKSSQTEVVVNLSDRRTYVYKAGEVIASYPIAVGKKGWETPTGSFRVTDMEEYPMWQHPITNKIFPSGADSPLGARWIGFWSDGRNVIGFHGTPDTHLLGYAISHGCIRMRNDDVRLLYEQVNIGTLVSVRN</sequence>
<evidence type="ECO:0000256" key="9">
    <source>
        <dbReference type="PROSITE-ProRule" id="PRU01373"/>
    </source>
</evidence>
<dbReference type="PANTHER" id="PTHR30582">
    <property type="entry name" value="L,D-TRANSPEPTIDASE"/>
    <property type="match status" value="1"/>
</dbReference>
<name>A0AA43GTR7_9CYAN</name>
<comment type="similarity">
    <text evidence="2">Belongs to the YkuD family.</text>
</comment>
<keyword evidence="13" id="KW-1185">Reference proteome</keyword>
<comment type="caution">
    <text evidence="12">The sequence shown here is derived from an EMBL/GenBank/DDBJ whole genome shotgun (WGS) entry which is preliminary data.</text>
</comment>
<keyword evidence="4" id="KW-0808">Transferase</keyword>
<dbReference type="GO" id="GO:0008360">
    <property type="term" value="P:regulation of cell shape"/>
    <property type="evidence" value="ECO:0007669"/>
    <property type="project" value="UniProtKB-UniRule"/>
</dbReference>
<dbReference type="InterPro" id="IPR005490">
    <property type="entry name" value="LD_TPept_cat_dom"/>
</dbReference>
<evidence type="ECO:0000256" key="7">
    <source>
        <dbReference type="ARBA" id="ARBA00022984"/>
    </source>
</evidence>
<dbReference type="RefSeq" id="WP_280655479.1">
    <property type="nucleotide sequence ID" value="NZ_JANQDH010000092.1"/>
</dbReference>
<dbReference type="EMBL" id="JANQDH010000092">
    <property type="protein sequence ID" value="MDH6061508.1"/>
    <property type="molecule type" value="Genomic_DNA"/>
</dbReference>
<dbReference type="SUPFAM" id="SSF141523">
    <property type="entry name" value="L,D-transpeptidase catalytic domain-like"/>
    <property type="match status" value="1"/>
</dbReference>
<keyword evidence="7 9" id="KW-0573">Peptidoglycan synthesis</keyword>
<comment type="pathway">
    <text evidence="1 9">Cell wall biogenesis; peptidoglycan biosynthesis.</text>
</comment>
<organism evidence="12 13">
    <name type="scientific">Chrysosporum bergii ANA360D</name>
    <dbReference type="NCBI Taxonomy" id="617107"/>
    <lineage>
        <taxon>Bacteria</taxon>
        <taxon>Bacillati</taxon>
        <taxon>Cyanobacteriota</taxon>
        <taxon>Cyanophyceae</taxon>
        <taxon>Nostocales</taxon>
        <taxon>Nodulariaceae</taxon>
        <taxon>Chrysosporum</taxon>
    </lineage>
</organism>
<dbReference type="Proteomes" id="UP001159387">
    <property type="component" value="Unassembled WGS sequence"/>
</dbReference>
<evidence type="ECO:0000256" key="5">
    <source>
        <dbReference type="ARBA" id="ARBA00022801"/>
    </source>
</evidence>